<feature type="region of interest" description="Disordered" evidence="1">
    <location>
        <begin position="30"/>
        <end position="49"/>
    </location>
</feature>
<dbReference type="RefSeq" id="WP_166214195.1">
    <property type="nucleotide sequence ID" value="NZ_CP147711.1"/>
</dbReference>
<accession>A0A973W7E5</accession>
<evidence type="ECO:0000313" key="4">
    <source>
        <dbReference type="Proteomes" id="UP001432046"/>
    </source>
</evidence>
<dbReference type="AlphaFoldDB" id="A0A973W7E5"/>
<proteinExistence type="predicted"/>
<name>A0A973W7E5_9BRAD</name>
<organism evidence="2">
    <name type="scientific">Bradyrhizobium septentrionale</name>
    <dbReference type="NCBI Taxonomy" id="1404411"/>
    <lineage>
        <taxon>Bacteria</taxon>
        <taxon>Pseudomonadati</taxon>
        <taxon>Pseudomonadota</taxon>
        <taxon>Alphaproteobacteria</taxon>
        <taxon>Hyphomicrobiales</taxon>
        <taxon>Nitrobacteraceae</taxon>
        <taxon>Bradyrhizobium</taxon>
    </lineage>
</organism>
<dbReference type="EMBL" id="CP147711">
    <property type="protein sequence ID" value="WXC78671.1"/>
    <property type="molecule type" value="Genomic_DNA"/>
</dbReference>
<sequence>MFSTARNDRFAVDAAVEIFAAIVAFRAPTARKNRKTAPPDAQDERKSPAGFIVTAALV</sequence>
<keyword evidence="4" id="KW-1185">Reference proteome</keyword>
<dbReference type="EMBL" id="JAAOLE020000001">
    <property type="protein sequence ID" value="NVI48706.1"/>
    <property type="molecule type" value="Genomic_DNA"/>
</dbReference>
<evidence type="ECO:0000313" key="2">
    <source>
        <dbReference type="EMBL" id="NVI48706.1"/>
    </source>
</evidence>
<reference evidence="3" key="3">
    <citation type="submission" date="2024-03" db="EMBL/GenBank/DDBJ databases">
        <authorList>
            <person name="Bromfield E.S.P."/>
            <person name="Cloutier S."/>
        </authorList>
    </citation>
    <scope>NUCLEOTIDE SEQUENCE</scope>
    <source>
        <strain evidence="3">5S5</strain>
    </source>
</reference>
<evidence type="ECO:0000313" key="3">
    <source>
        <dbReference type="EMBL" id="WXC78671.1"/>
    </source>
</evidence>
<dbReference type="Proteomes" id="UP001432046">
    <property type="component" value="Chromosome"/>
</dbReference>
<reference evidence="3" key="2">
    <citation type="journal article" date="2021" name="Int. J. Syst. Evol. Microbiol.">
        <title>Bradyrhizobium septentrionale sp. nov. (sv. septentrionale) and Bradyrhizobium quebecense sp. nov. (sv. septentrionale) associated with legumes native to Canada possess rearranged symbiosis genes and numerous insertion sequences.</title>
        <authorList>
            <person name="Bromfield E.S.P."/>
            <person name="Cloutier S."/>
        </authorList>
    </citation>
    <scope>NUCLEOTIDE SEQUENCE</scope>
    <source>
        <strain evidence="3">5S5</strain>
    </source>
</reference>
<gene>
    <name evidence="2" type="ORF">HAP48_038825</name>
    <name evidence="3" type="ORF">WDK88_35695</name>
</gene>
<protein>
    <submittedName>
        <fullName evidence="2">Uncharacterized protein</fullName>
    </submittedName>
</protein>
<evidence type="ECO:0000256" key="1">
    <source>
        <dbReference type="SAM" id="MobiDB-lite"/>
    </source>
</evidence>
<reference evidence="2" key="1">
    <citation type="submission" date="2020-06" db="EMBL/GenBank/DDBJ databases">
        <title>Whole Genome Sequence of Bradyrhizobium sp. Strain 1S1.</title>
        <authorList>
            <person name="Bromfield E.S.P."/>
            <person name="Cloutier S."/>
        </authorList>
    </citation>
    <scope>NUCLEOTIDE SEQUENCE [LARGE SCALE GENOMIC DNA]</scope>
    <source>
        <strain evidence="2">1S1</strain>
    </source>
</reference>